<dbReference type="AlphaFoldDB" id="A0A835ESR8"/>
<dbReference type="SUPFAM" id="SSF52540">
    <property type="entry name" value="P-loop containing nucleoside triphosphate hydrolases"/>
    <property type="match status" value="1"/>
</dbReference>
<dbReference type="SUPFAM" id="SSF52047">
    <property type="entry name" value="RNI-like"/>
    <property type="match status" value="1"/>
</dbReference>
<feature type="domain" description="NB-ARC" evidence="2">
    <location>
        <begin position="9"/>
        <end position="174"/>
    </location>
</feature>
<accession>A0A835ESR8</accession>
<comment type="caution">
    <text evidence="4">The sequence shown here is derived from an EMBL/GenBank/DDBJ whole genome shotgun (WGS) entry which is preliminary data.</text>
</comment>
<evidence type="ECO:0008006" key="6">
    <source>
        <dbReference type="Google" id="ProtNLM"/>
    </source>
</evidence>
<dbReference type="Pfam" id="PF23598">
    <property type="entry name" value="LRR_14"/>
    <property type="match status" value="2"/>
</dbReference>
<organism evidence="4 5">
    <name type="scientific">Digitaria exilis</name>
    <dbReference type="NCBI Taxonomy" id="1010633"/>
    <lineage>
        <taxon>Eukaryota</taxon>
        <taxon>Viridiplantae</taxon>
        <taxon>Streptophyta</taxon>
        <taxon>Embryophyta</taxon>
        <taxon>Tracheophyta</taxon>
        <taxon>Spermatophyta</taxon>
        <taxon>Magnoliopsida</taxon>
        <taxon>Liliopsida</taxon>
        <taxon>Poales</taxon>
        <taxon>Poaceae</taxon>
        <taxon>PACMAD clade</taxon>
        <taxon>Panicoideae</taxon>
        <taxon>Panicodae</taxon>
        <taxon>Paniceae</taxon>
        <taxon>Anthephorinae</taxon>
        <taxon>Digitaria</taxon>
    </lineage>
</organism>
<dbReference type="Gene3D" id="3.40.50.300">
    <property type="entry name" value="P-loop containing nucleotide triphosphate hydrolases"/>
    <property type="match status" value="1"/>
</dbReference>
<keyword evidence="5" id="KW-1185">Reference proteome</keyword>
<dbReference type="EMBL" id="JACEFO010001742">
    <property type="protein sequence ID" value="KAF8712933.1"/>
    <property type="molecule type" value="Genomic_DNA"/>
</dbReference>
<sequence>MELHGVLTSTTSHRVAVWGPPGVGKTSLVKAEYNIVPGVEEFNRIGFAHKFWVDVPDPLVDVMGVSRDIVSGMTKDGLNSRPDCDDINACRCLLKYSVGRTLLVLDGVRSKHDWDRINADITCAMQPESCVVLITDDQSVAAHCAGRSKDDHVLKVDRLDSDAALELFLQKANINDGSSMLRQVKSLSSKCGGHSKFIVTIASYLAGIIGGQAEIKTEISLLNDNFIHQLHNIPEFDCLKHVLAWLHSKFDDSPTLVKKCVFYLSLFPRDQGGDGRRKRKPSFHCEMSILEGRCSPATSRVGQHLAIGSDWVRDEAAYISLDLSRLRSLTASGKWDPFFISQKMKVLRVLDLEGTTNLEDGDLDQIGELMPRLKFLSLRDCKPISCLPDSLGDLMLLETLDIRHTVITQLPKKITKLQKLQQIRAGFTEWDYVLHDHERQPRQQSRRSALMSSCLSKSTGASVADFRTGGVGLPRGMGSMKALHTLGVVDLDMLSGKALLGELRKKRVKSPFWKLSLSCLDWHHQVLHLPTNLVELSLKVEGMLYQDAVDAVKDHWKVRSLHLHAKEVQDGTVRFFGAGSFSKLKSLKISCRSSYHVMFSQQAMQNLELLKVHCFCLKHNTTPPSEISGLDQLPALKKVVLIGTLEDDTAEEALEEQIYKHPNFIYGLRMVQQEH</sequence>
<dbReference type="GO" id="GO:0043531">
    <property type="term" value="F:ADP binding"/>
    <property type="evidence" value="ECO:0007669"/>
    <property type="project" value="InterPro"/>
</dbReference>
<proteinExistence type="predicted"/>
<dbReference type="PRINTS" id="PR00364">
    <property type="entry name" value="DISEASERSIST"/>
</dbReference>
<dbReference type="Proteomes" id="UP000636709">
    <property type="component" value="Unassembled WGS sequence"/>
</dbReference>
<evidence type="ECO:0000313" key="5">
    <source>
        <dbReference type="Proteomes" id="UP000636709"/>
    </source>
</evidence>
<evidence type="ECO:0000259" key="2">
    <source>
        <dbReference type="Pfam" id="PF00931"/>
    </source>
</evidence>
<dbReference type="OrthoDB" id="674604at2759"/>
<evidence type="ECO:0000259" key="3">
    <source>
        <dbReference type="Pfam" id="PF23598"/>
    </source>
</evidence>
<dbReference type="InterPro" id="IPR044974">
    <property type="entry name" value="Disease_R_plants"/>
</dbReference>
<dbReference type="Gene3D" id="3.80.10.10">
    <property type="entry name" value="Ribonuclease Inhibitor"/>
    <property type="match status" value="1"/>
</dbReference>
<dbReference type="InterPro" id="IPR055414">
    <property type="entry name" value="LRR_R13L4/SHOC2-like"/>
</dbReference>
<dbReference type="InterPro" id="IPR032675">
    <property type="entry name" value="LRR_dom_sf"/>
</dbReference>
<protein>
    <recommendedName>
        <fullName evidence="6">NB-ARC domain-containing protein</fullName>
    </recommendedName>
</protein>
<feature type="domain" description="Disease resistance R13L4/SHOC-2-like LRR" evidence="3">
    <location>
        <begin position="531"/>
        <end position="663"/>
    </location>
</feature>
<dbReference type="GO" id="GO:0098542">
    <property type="term" value="P:defense response to other organism"/>
    <property type="evidence" value="ECO:0007669"/>
    <property type="project" value="TreeGrafter"/>
</dbReference>
<dbReference type="PANTHER" id="PTHR23155:SF1135">
    <property type="entry name" value="OS08G0246300 PROTEIN"/>
    <property type="match status" value="1"/>
</dbReference>
<dbReference type="InterPro" id="IPR002182">
    <property type="entry name" value="NB-ARC"/>
</dbReference>
<evidence type="ECO:0000313" key="4">
    <source>
        <dbReference type="EMBL" id="KAF8712933.1"/>
    </source>
</evidence>
<dbReference type="PANTHER" id="PTHR23155">
    <property type="entry name" value="DISEASE RESISTANCE PROTEIN RP"/>
    <property type="match status" value="1"/>
</dbReference>
<evidence type="ECO:0000256" key="1">
    <source>
        <dbReference type="ARBA" id="ARBA00022737"/>
    </source>
</evidence>
<name>A0A835ESR8_9POAL</name>
<dbReference type="InterPro" id="IPR027417">
    <property type="entry name" value="P-loop_NTPase"/>
</dbReference>
<dbReference type="Pfam" id="PF00931">
    <property type="entry name" value="NB-ARC"/>
    <property type="match status" value="1"/>
</dbReference>
<keyword evidence="1" id="KW-0677">Repeat</keyword>
<reference evidence="4" key="1">
    <citation type="submission" date="2020-07" db="EMBL/GenBank/DDBJ databases">
        <title>Genome sequence and genetic diversity analysis of an under-domesticated orphan crop, white fonio (Digitaria exilis).</title>
        <authorList>
            <person name="Bennetzen J.L."/>
            <person name="Chen S."/>
            <person name="Ma X."/>
            <person name="Wang X."/>
            <person name="Yssel A.E.J."/>
            <person name="Chaluvadi S.R."/>
            <person name="Johnson M."/>
            <person name="Gangashetty P."/>
            <person name="Hamidou F."/>
            <person name="Sanogo M.D."/>
            <person name="Zwaenepoel A."/>
            <person name="Wallace J."/>
            <person name="Van De Peer Y."/>
            <person name="Van Deynze A."/>
        </authorList>
    </citation>
    <scope>NUCLEOTIDE SEQUENCE</scope>
    <source>
        <tissue evidence="4">Leaves</tissue>
    </source>
</reference>
<feature type="domain" description="Disease resistance R13L4/SHOC-2-like LRR" evidence="3">
    <location>
        <begin position="326"/>
        <end position="426"/>
    </location>
</feature>
<gene>
    <name evidence="4" type="ORF">HU200_028716</name>
</gene>